<dbReference type="PRINTS" id="PR00783">
    <property type="entry name" value="MINTRINSICP"/>
</dbReference>
<evidence type="ECO:0000256" key="5">
    <source>
        <dbReference type="ARBA" id="ARBA00022519"/>
    </source>
</evidence>
<evidence type="ECO:0000256" key="10">
    <source>
        <dbReference type="RuleBase" id="RU000477"/>
    </source>
</evidence>
<name>A0A2X4U0B9_SERPL</name>
<accession>A0A2X4U0B9</accession>
<reference evidence="12 13" key="1">
    <citation type="submission" date="2018-06" db="EMBL/GenBank/DDBJ databases">
        <authorList>
            <consortium name="Pathogen Informatics"/>
            <person name="Doyle S."/>
        </authorList>
    </citation>
    <scope>NUCLEOTIDE SEQUENCE [LARGE SCALE GENOMIC DNA]</scope>
    <source>
        <strain evidence="12 13">NCTC12961</strain>
    </source>
</reference>
<evidence type="ECO:0000256" key="9">
    <source>
        <dbReference type="ARBA" id="ARBA00023136"/>
    </source>
</evidence>
<evidence type="ECO:0000256" key="1">
    <source>
        <dbReference type="ARBA" id="ARBA00004651"/>
    </source>
</evidence>
<feature type="transmembrane region" description="Helical" evidence="11">
    <location>
        <begin position="157"/>
        <end position="177"/>
    </location>
</feature>
<dbReference type="InterPro" id="IPR034294">
    <property type="entry name" value="Aquaporin_transptr"/>
</dbReference>
<dbReference type="GO" id="GO:0015250">
    <property type="term" value="F:water channel activity"/>
    <property type="evidence" value="ECO:0007669"/>
    <property type="project" value="TreeGrafter"/>
</dbReference>
<keyword evidence="6 10" id="KW-0812">Transmembrane</keyword>
<evidence type="ECO:0000256" key="4">
    <source>
        <dbReference type="ARBA" id="ARBA00022475"/>
    </source>
</evidence>
<dbReference type="AlphaFoldDB" id="A0A2X4U0B9"/>
<dbReference type="GO" id="GO:0005886">
    <property type="term" value="C:plasma membrane"/>
    <property type="evidence" value="ECO:0007669"/>
    <property type="project" value="UniProtKB-SubCell"/>
</dbReference>
<comment type="similarity">
    <text evidence="2 10">Belongs to the MIP/aquaporin (TC 1.A.8) family.</text>
</comment>
<dbReference type="Proteomes" id="UP000248897">
    <property type="component" value="Chromosome 1"/>
</dbReference>
<feature type="transmembrane region" description="Helical" evidence="11">
    <location>
        <begin position="32"/>
        <end position="54"/>
    </location>
</feature>
<gene>
    <name evidence="12" type="primary">aqpZ</name>
    <name evidence="12" type="ORF">NCTC12961_01195</name>
</gene>
<feature type="transmembrane region" description="Helical" evidence="11">
    <location>
        <begin position="80"/>
        <end position="100"/>
    </location>
</feature>
<evidence type="ECO:0000256" key="6">
    <source>
        <dbReference type="ARBA" id="ARBA00022692"/>
    </source>
</evidence>
<keyword evidence="3 10" id="KW-0813">Transport</keyword>
<evidence type="ECO:0000313" key="12">
    <source>
        <dbReference type="EMBL" id="SQI32611.1"/>
    </source>
</evidence>
<organism evidence="12 13">
    <name type="scientific">Serratia plymuthica</name>
    <dbReference type="NCBI Taxonomy" id="82996"/>
    <lineage>
        <taxon>Bacteria</taxon>
        <taxon>Pseudomonadati</taxon>
        <taxon>Pseudomonadota</taxon>
        <taxon>Gammaproteobacteria</taxon>
        <taxon>Enterobacterales</taxon>
        <taxon>Yersiniaceae</taxon>
        <taxon>Serratia</taxon>
    </lineage>
</organism>
<dbReference type="InterPro" id="IPR022357">
    <property type="entry name" value="MIP_CS"/>
</dbReference>
<evidence type="ECO:0000256" key="3">
    <source>
        <dbReference type="ARBA" id="ARBA00022448"/>
    </source>
</evidence>
<keyword evidence="7" id="KW-0677">Repeat</keyword>
<dbReference type="InterPro" id="IPR000425">
    <property type="entry name" value="MIP"/>
</dbReference>
<dbReference type="SUPFAM" id="SSF81338">
    <property type="entry name" value="Aquaporin-like"/>
    <property type="match status" value="1"/>
</dbReference>
<sequence length="182" mass="18799">MAYAVGHISGGHFNPAVTVGLFAGGRFPAKDVIPYVIAQVIGGIAAAAVLYLVASGKAGFDPTGGGFASNGYGEHSPGGYSLQSAIVIELVLTAFFLIVIHGVTDKRAPAGFAPLAIGLALTLIHLISIPVTNTSVNPARSTGVAIFQGTWALQQLWVFWLVPLIGGVIGGLIYRCLLEDKK</sequence>
<evidence type="ECO:0000256" key="8">
    <source>
        <dbReference type="ARBA" id="ARBA00022989"/>
    </source>
</evidence>
<protein>
    <submittedName>
        <fullName evidence="12">Bacterial nodulin-like intrinsic protein</fullName>
    </submittedName>
</protein>
<dbReference type="EMBL" id="LS483469">
    <property type="protein sequence ID" value="SQI32611.1"/>
    <property type="molecule type" value="Genomic_DNA"/>
</dbReference>
<dbReference type="PANTHER" id="PTHR19139">
    <property type="entry name" value="AQUAPORIN TRANSPORTER"/>
    <property type="match status" value="1"/>
</dbReference>
<evidence type="ECO:0000256" key="2">
    <source>
        <dbReference type="ARBA" id="ARBA00006175"/>
    </source>
</evidence>
<keyword evidence="8 11" id="KW-1133">Transmembrane helix</keyword>
<dbReference type="FunFam" id="1.20.1080.10:FF:000007">
    <property type="entry name" value="Aquaporin Z"/>
    <property type="match status" value="1"/>
</dbReference>
<dbReference type="STRING" id="82996.ADP72_06345"/>
<dbReference type="Pfam" id="PF00230">
    <property type="entry name" value="MIP"/>
    <property type="match status" value="1"/>
</dbReference>
<dbReference type="InterPro" id="IPR023271">
    <property type="entry name" value="Aquaporin-like"/>
</dbReference>
<dbReference type="Gene3D" id="1.20.1080.10">
    <property type="entry name" value="Glycerol uptake facilitator protein"/>
    <property type="match status" value="1"/>
</dbReference>
<keyword evidence="9 11" id="KW-0472">Membrane</keyword>
<keyword evidence="5" id="KW-0997">Cell inner membrane</keyword>
<dbReference type="PROSITE" id="PS00221">
    <property type="entry name" value="MIP"/>
    <property type="match status" value="1"/>
</dbReference>
<dbReference type="NCBIfam" id="TIGR00861">
    <property type="entry name" value="MIP"/>
    <property type="match status" value="1"/>
</dbReference>
<evidence type="ECO:0000256" key="7">
    <source>
        <dbReference type="ARBA" id="ARBA00022737"/>
    </source>
</evidence>
<keyword evidence="4" id="KW-1003">Cell membrane</keyword>
<dbReference type="NCBIfam" id="NF003838">
    <property type="entry name" value="PRK05420.1"/>
    <property type="match status" value="1"/>
</dbReference>
<evidence type="ECO:0000313" key="13">
    <source>
        <dbReference type="Proteomes" id="UP000248897"/>
    </source>
</evidence>
<comment type="subcellular location">
    <subcellularLocation>
        <location evidence="1">Cell membrane</location>
        <topology evidence="1">Multi-pass membrane protein</topology>
    </subcellularLocation>
</comment>
<evidence type="ECO:0000256" key="11">
    <source>
        <dbReference type="SAM" id="Phobius"/>
    </source>
</evidence>
<feature type="transmembrane region" description="Helical" evidence="11">
    <location>
        <begin position="112"/>
        <end position="131"/>
    </location>
</feature>
<dbReference type="PANTHER" id="PTHR19139:SF199">
    <property type="entry name" value="MIP17260P"/>
    <property type="match status" value="1"/>
</dbReference>
<proteinExistence type="inferred from homology"/>